<evidence type="ECO:0000313" key="3">
    <source>
        <dbReference type="Proteomes" id="UP001174997"/>
    </source>
</evidence>
<dbReference type="EMBL" id="JAULSY010000049">
    <property type="protein sequence ID" value="KAK0668886.1"/>
    <property type="molecule type" value="Genomic_DNA"/>
</dbReference>
<evidence type="ECO:0000313" key="2">
    <source>
        <dbReference type="EMBL" id="KAK0668886.1"/>
    </source>
</evidence>
<dbReference type="Pfam" id="PF06985">
    <property type="entry name" value="HET"/>
    <property type="match status" value="1"/>
</dbReference>
<dbReference type="AlphaFoldDB" id="A0AA40DCG3"/>
<dbReference type="InterPro" id="IPR010730">
    <property type="entry name" value="HET"/>
</dbReference>
<feature type="domain" description="Heterokaryon incompatibility" evidence="1">
    <location>
        <begin position="180"/>
        <end position="316"/>
    </location>
</feature>
<dbReference type="Proteomes" id="UP001174997">
    <property type="component" value="Unassembled WGS sequence"/>
</dbReference>
<keyword evidence="3" id="KW-1185">Reference proteome</keyword>
<protein>
    <submittedName>
        <fullName evidence="2">Heterokaryon incompatibility protein-domain-containing protein</fullName>
    </submittedName>
</protein>
<dbReference type="PANTHER" id="PTHR33112:SF1">
    <property type="entry name" value="HETEROKARYON INCOMPATIBILITY DOMAIN-CONTAINING PROTEIN"/>
    <property type="match status" value="1"/>
</dbReference>
<comment type="caution">
    <text evidence="2">The sequence shown here is derived from an EMBL/GenBank/DDBJ whole genome shotgun (WGS) entry which is preliminary data.</text>
</comment>
<proteinExistence type="predicted"/>
<name>A0AA40DCG3_9PEZI</name>
<organism evidence="2 3">
    <name type="scientific">Cercophora samala</name>
    <dbReference type="NCBI Taxonomy" id="330535"/>
    <lineage>
        <taxon>Eukaryota</taxon>
        <taxon>Fungi</taxon>
        <taxon>Dikarya</taxon>
        <taxon>Ascomycota</taxon>
        <taxon>Pezizomycotina</taxon>
        <taxon>Sordariomycetes</taxon>
        <taxon>Sordariomycetidae</taxon>
        <taxon>Sordariales</taxon>
        <taxon>Lasiosphaeriaceae</taxon>
        <taxon>Cercophora</taxon>
    </lineage>
</organism>
<evidence type="ECO:0000259" key="1">
    <source>
        <dbReference type="Pfam" id="PF06985"/>
    </source>
</evidence>
<sequence>MANYLCQLCQKLDFDKLWSTQPEDLSDEDGRLIKRTLSPNVIERCDLCNFFARAARYYTGDYREYLNAKGLPEISLRLGSWSGRVPCLRDNQDLVIFIEKQNAQKDIIRSRLITPDQIDYSFLRSWFQECEDGSMRYYHKHEIDNLRVIDCGDVGDGEQEPRLVAFAPIGNPLSETPEEYVALSYVWGAAPGTLPTLALNSTLPRPLPKVISDAIVVVRSLGCRYLWVDRYCIPQGDNDERERQIHAMGQIYRSAKFTIIAAAGDGPDHGLPGVSTTKRLPHPFIKIQNYTLTLIPQPDGYIHHTKWATRGWTLQEGFLSSRRLVFTDHQVFYECQCIQAVEALVGTYWHPYSYSSRELWFHVFAGDTSKRKGRGRPDFHYVEQLHGFIENYMTRDLTDPNDGLHAFRGILQYAEQETQTPVHEVCGLPIYVPEYLNTPNNNSAMAVSLSWKMDNLRRRSEFPSWTWIGWRSVKRAGGGTFYLGAHERWYSSADSKHYITSVDVAFRDGQVIPWSDFDGRGDRTKVFEKSSRPGMSELPQSLLITGWLFDLTVVAVCDKSDGLATTEFHTVEIREQYRRPVSFGVEQNQLMPFFPVDKDGNRRCTFVCLLLAELDKSNDRSTLVFLVLRPVLETEALLQTFERLDCWTLTSSTPIVQLDDTTMRAGDCVFRNDALVLQ</sequence>
<reference evidence="2" key="1">
    <citation type="submission" date="2023-06" db="EMBL/GenBank/DDBJ databases">
        <title>Genome-scale phylogeny and comparative genomics of the fungal order Sordariales.</title>
        <authorList>
            <consortium name="Lawrence Berkeley National Laboratory"/>
            <person name="Hensen N."/>
            <person name="Bonometti L."/>
            <person name="Westerberg I."/>
            <person name="Brannstrom I.O."/>
            <person name="Guillou S."/>
            <person name="Cros-Aarteil S."/>
            <person name="Calhoun S."/>
            <person name="Haridas S."/>
            <person name="Kuo A."/>
            <person name="Mondo S."/>
            <person name="Pangilinan J."/>
            <person name="Riley R."/>
            <person name="Labutti K."/>
            <person name="Andreopoulos B."/>
            <person name="Lipzen A."/>
            <person name="Chen C."/>
            <person name="Yanf M."/>
            <person name="Daum C."/>
            <person name="Ng V."/>
            <person name="Clum A."/>
            <person name="Steindorff A."/>
            <person name="Ohm R."/>
            <person name="Martin F."/>
            <person name="Silar P."/>
            <person name="Natvig D."/>
            <person name="Lalanne C."/>
            <person name="Gautier V."/>
            <person name="Ament-Velasquez S.L."/>
            <person name="Kruys A."/>
            <person name="Hutchinson M.I."/>
            <person name="Powell A.J."/>
            <person name="Barry K."/>
            <person name="Miller A.N."/>
            <person name="Grigoriev I.V."/>
            <person name="Debuchy R."/>
            <person name="Gladieux P."/>
            <person name="Thoren M.H."/>
            <person name="Johannesson H."/>
        </authorList>
    </citation>
    <scope>NUCLEOTIDE SEQUENCE</scope>
    <source>
        <strain evidence="2">CBS 307.81</strain>
    </source>
</reference>
<dbReference type="PANTHER" id="PTHR33112">
    <property type="entry name" value="DOMAIN PROTEIN, PUTATIVE-RELATED"/>
    <property type="match status" value="1"/>
</dbReference>
<gene>
    <name evidence="2" type="ORF">QBC41DRAFT_114062</name>
</gene>
<accession>A0AA40DCG3</accession>